<dbReference type="EMBL" id="CP014796">
    <property type="protein sequence ID" value="APX23788.1"/>
    <property type="molecule type" value="Genomic_DNA"/>
</dbReference>
<evidence type="ECO:0000256" key="1">
    <source>
        <dbReference type="SAM" id="MobiDB-lite"/>
    </source>
</evidence>
<dbReference type="KEGG" id="tpro:Ga0080559_TMP2992"/>
<proteinExistence type="predicted"/>
<dbReference type="AlphaFoldDB" id="A0A1U7D6P9"/>
<name>A0A1U7D6P9_9RHOB</name>
<keyword evidence="3" id="KW-1185">Reference proteome</keyword>
<protein>
    <submittedName>
        <fullName evidence="2">Uncharacterized protein</fullName>
    </submittedName>
</protein>
<evidence type="ECO:0000313" key="3">
    <source>
        <dbReference type="Proteomes" id="UP000186559"/>
    </source>
</evidence>
<dbReference type="STRING" id="1229727.Ga0080559_TMP2992"/>
<organism evidence="2 3">
    <name type="scientific">Salipiger profundus</name>
    <dbReference type="NCBI Taxonomy" id="1229727"/>
    <lineage>
        <taxon>Bacteria</taxon>
        <taxon>Pseudomonadati</taxon>
        <taxon>Pseudomonadota</taxon>
        <taxon>Alphaproteobacteria</taxon>
        <taxon>Rhodobacterales</taxon>
        <taxon>Roseobacteraceae</taxon>
        <taxon>Salipiger</taxon>
    </lineage>
</organism>
<sequence length="54" mass="5770">MAGRPGADPFGDDGRPGPGTAFRPPVISQVFPYRMRSRPKAPSMASRGGETHPF</sequence>
<accession>A0A1U7D6P9</accession>
<dbReference type="Proteomes" id="UP000186559">
    <property type="component" value="Chromosome"/>
</dbReference>
<gene>
    <name evidence="2" type="ORF">Ga0080559_TMP2992</name>
</gene>
<evidence type="ECO:0000313" key="2">
    <source>
        <dbReference type="EMBL" id="APX23788.1"/>
    </source>
</evidence>
<feature type="region of interest" description="Disordered" evidence="1">
    <location>
        <begin position="1"/>
        <end position="54"/>
    </location>
</feature>
<reference evidence="2 3" key="1">
    <citation type="submission" date="2016-03" db="EMBL/GenBank/DDBJ databases">
        <title>Deep-sea bacteria in the southern Pacific.</title>
        <authorList>
            <person name="Tang K."/>
        </authorList>
    </citation>
    <scope>NUCLEOTIDE SEQUENCE [LARGE SCALE GENOMIC DNA]</scope>
    <source>
        <strain evidence="2 3">JLT2016</strain>
    </source>
</reference>